<keyword evidence="2" id="KW-1185">Reference proteome</keyword>
<sequence length="102" mass="11433">MSILLIKTSSRAISGTLSSDFTFHHCEACPARSRRLRKGFYFFLSPTPVSQDNLFDKSARSARIQSWHLSLATPPFLLIPPPPPPDTFTFGTVGAEERMLHK</sequence>
<proteinExistence type="predicted"/>
<dbReference type="Proteomes" id="UP000827092">
    <property type="component" value="Unassembled WGS sequence"/>
</dbReference>
<protein>
    <submittedName>
        <fullName evidence="1">Uncharacterized protein</fullName>
    </submittedName>
</protein>
<evidence type="ECO:0000313" key="1">
    <source>
        <dbReference type="EMBL" id="KAG8197417.1"/>
    </source>
</evidence>
<name>A0AAV6VNM1_9ARAC</name>
<reference evidence="1 2" key="1">
    <citation type="journal article" date="2022" name="Nat. Ecol. Evol.">
        <title>A masculinizing supergene underlies an exaggerated male reproductive morph in a spider.</title>
        <authorList>
            <person name="Hendrickx F."/>
            <person name="De Corte Z."/>
            <person name="Sonet G."/>
            <person name="Van Belleghem S.M."/>
            <person name="Kostlbacher S."/>
            <person name="Vangestel C."/>
        </authorList>
    </citation>
    <scope>NUCLEOTIDE SEQUENCE [LARGE SCALE GENOMIC DNA]</scope>
    <source>
        <strain evidence="1">W744_W776</strain>
    </source>
</reference>
<organism evidence="1 2">
    <name type="scientific">Oedothorax gibbosus</name>
    <dbReference type="NCBI Taxonomy" id="931172"/>
    <lineage>
        <taxon>Eukaryota</taxon>
        <taxon>Metazoa</taxon>
        <taxon>Ecdysozoa</taxon>
        <taxon>Arthropoda</taxon>
        <taxon>Chelicerata</taxon>
        <taxon>Arachnida</taxon>
        <taxon>Araneae</taxon>
        <taxon>Araneomorphae</taxon>
        <taxon>Entelegynae</taxon>
        <taxon>Araneoidea</taxon>
        <taxon>Linyphiidae</taxon>
        <taxon>Erigoninae</taxon>
        <taxon>Oedothorax</taxon>
    </lineage>
</organism>
<dbReference type="AlphaFoldDB" id="A0AAV6VNM1"/>
<evidence type="ECO:0000313" key="2">
    <source>
        <dbReference type="Proteomes" id="UP000827092"/>
    </source>
</evidence>
<dbReference type="EMBL" id="JAFNEN010000055">
    <property type="protein sequence ID" value="KAG8197417.1"/>
    <property type="molecule type" value="Genomic_DNA"/>
</dbReference>
<accession>A0AAV6VNM1</accession>
<comment type="caution">
    <text evidence="1">The sequence shown here is derived from an EMBL/GenBank/DDBJ whole genome shotgun (WGS) entry which is preliminary data.</text>
</comment>
<gene>
    <name evidence="1" type="ORF">JTE90_014903</name>
</gene>